<feature type="region of interest" description="Disordered" evidence="1">
    <location>
        <begin position="236"/>
        <end position="258"/>
    </location>
</feature>
<evidence type="ECO:0000256" key="1">
    <source>
        <dbReference type="SAM" id="MobiDB-lite"/>
    </source>
</evidence>
<dbReference type="Proteomes" id="UP001190700">
    <property type="component" value="Unassembled WGS sequence"/>
</dbReference>
<dbReference type="EMBL" id="LGRX02012474">
    <property type="protein sequence ID" value="KAK3267332.1"/>
    <property type="molecule type" value="Genomic_DNA"/>
</dbReference>
<sequence>MVKQGDFAWGHPVRKSIALRGDAASGRERWEEAGTRGRRRRSFWTRALGGGGDAGGRRRRSFWTRAGRRRGRGARGAAASDEALGRGGDAVRSRCSFWTRVLGGGDAGAQAPQLLDERWEEAGTLGAQGDAASGRERWEEAGTLGGAGDQLLTRALGGDAGGAGDAASGRELGGGDAGGRRRRSFWTRALGGGGDAGGAGAAAWTRALGGGGDAGGAGDPDELGAQAPQLLDESAGRRRGRWGAQAPQLPDESAGRRRGRWGAQASARMRLTPLSLALPSKNAAFKNASRHSVVCSFQKCIPALRGLQLSKMHPGTPRSAAFKNASRHSVVCSFLNTLKQPRYK</sequence>
<name>A0AAE0L0E7_9CHLO</name>
<accession>A0AAE0L0E7</accession>
<gene>
    <name evidence="2" type="ORF">CYMTET_24104</name>
</gene>
<organism evidence="2 3">
    <name type="scientific">Cymbomonas tetramitiformis</name>
    <dbReference type="NCBI Taxonomy" id="36881"/>
    <lineage>
        <taxon>Eukaryota</taxon>
        <taxon>Viridiplantae</taxon>
        <taxon>Chlorophyta</taxon>
        <taxon>Pyramimonadophyceae</taxon>
        <taxon>Pyramimonadales</taxon>
        <taxon>Pyramimonadaceae</taxon>
        <taxon>Cymbomonas</taxon>
    </lineage>
</organism>
<comment type="caution">
    <text evidence="2">The sequence shown here is derived from an EMBL/GenBank/DDBJ whole genome shotgun (WGS) entry which is preliminary data.</text>
</comment>
<evidence type="ECO:0000313" key="2">
    <source>
        <dbReference type="EMBL" id="KAK3267332.1"/>
    </source>
</evidence>
<feature type="region of interest" description="Disordered" evidence="1">
    <location>
        <begin position="155"/>
        <end position="181"/>
    </location>
</feature>
<reference evidence="2 3" key="1">
    <citation type="journal article" date="2015" name="Genome Biol. Evol.">
        <title>Comparative Genomics of a Bacterivorous Green Alga Reveals Evolutionary Causalities and Consequences of Phago-Mixotrophic Mode of Nutrition.</title>
        <authorList>
            <person name="Burns J.A."/>
            <person name="Paasch A."/>
            <person name="Narechania A."/>
            <person name="Kim E."/>
        </authorList>
    </citation>
    <scope>NUCLEOTIDE SEQUENCE [LARGE SCALE GENOMIC DNA]</scope>
    <source>
        <strain evidence="2 3">PLY_AMNH</strain>
    </source>
</reference>
<protein>
    <submittedName>
        <fullName evidence="2">Uncharacterized protein</fullName>
    </submittedName>
</protein>
<dbReference type="AlphaFoldDB" id="A0AAE0L0E7"/>
<keyword evidence="3" id="KW-1185">Reference proteome</keyword>
<evidence type="ECO:0000313" key="3">
    <source>
        <dbReference type="Proteomes" id="UP001190700"/>
    </source>
</evidence>
<proteinExistence type="predicted"/>